<evidence type="ECO:0000259" key="3">
    <source>
        <dbReference type="PROSITE" id="PS50801"/>
    </source>
</evidence>
<dbReference type="InterPro" id="IPR002645">
    <property type="entry name" value="STAS_dom"/>
</dbReference>
<organism evidence="4 5">
    <name type="scientific">Amycolatopsis coloradensis</name>
    <dbReference type="NCBI Taxonomy" id="76021"/>
    <lineage>
        <taxon>Bacteria</taxon>
        <taxon>Bacillati</taxon>
        <taxon>Actinomycetota</taxon>
        <taxon>Actinomycetes</taxon>
        <taxon>Pseudonocardiales</taxon>
        <taxon>Pseudonocardiaceae</taxon>
        <taxon>Amycolatopsis</taxon>
    </lineage>
</organism>
<dbReference type="PANTHER" id="PTHR33495">
    <property type="entry name" value="ANTI-SIGMA FACTOR ANTAGONIST TM_1081-RELATED-RELATED"/>
    <property type="match status" value="1"/>
</dbReference>
<dbReference type="AlphaFoldDB" id="A0A1R0KSG5"/>
<evidence type="ECO:0000256" key="1">
    <source>
        <dbReference type="ARBA" id="ARBA00009013"/>
    </source>
</evidence>
<dbReference type="PANTHER" id="PTHR33495:SF2">
    <property type="entry name" value="ANTI-SIGMA FACTOR ANTAGONIST TM_1081-RELATED"/>
    <property type="match status" value="1"/>
</dbReference>
<dbReference type="InterPro" id="IPR036513">
    <property type="entry name" value="STAS_dom_sf"/>
</dbReference>
<feature type="domain" description="STAS" evidence="3">
    <location>
        <begin position="1"/>
        <end position="111"/>
    </location>
</feature>
<dbReference type="PROSITE" id="PS50801">
    <property type="entry name" value="STAS"/>
    <property type="match status" value="1"/>
</dbReference>
<dbReference type="GO" id="GO:0043856">
    <property type="term" value="F:anti-sigma factor antagonist activity"/>
    <property type="evidence" value="ECO:0007669"/>
    <property type="project" value="InterPro"/>
</dbReference>
<keyword evidence="5" id="KW-1185">Reference proteome</keyword>
<sequence>MGIVSRVVNGNVVLAVTGEVDTEAAPKLRAALITAIDGTADACVLDLTRVDFLDSAGLATLITTDRYAETHGKSLRIAVDSNSTVIRPIEVTGLDVVLRLYHTVDEALEASNRPPRAER</sequence>
<dbReference type="NCBIfam" id="TIGR00377">
    <property type="entry name" value="ant_ant_sig"/>
    <property type="match status" value="1"/>
</dbReference>
<name>A0A1R0KSG5_9PSEU</name>
<accession>A0A1R0KSG5</accession>
<dbReference type="STRING" id="76021.BS329_19190"/>
<dbReference type="Pfam" id="PF01740">
    <property type="entry name" value="STAS"/>
    <property type="match status" value="1"/>
</dbReference>
<dbReference type="SUPFAM" id="SSF52091">
    <property type="entry name" value="SpoIIaa-like"/>
    <property type="match status" value="1"/>
</dbReference>
<dbReference type="Gene3D" id="3.30.750.24">
    <property type="entry name" value="STAS domain"/>
    <property type="match status" value="1"/>
</dbReference>
<dbReference type="EMBL" id="MQUQ01000010">
    <property type="protein sequence ID" value="OLZ50780.1"/>
    <property type="molecule type" value="Genomic_DNA"/>
</dbReference>
<protein>
    <recommendedName>
        <fullName evidence="2">Anti-sigma factor antagonist</fullName>
    </recommendedName>
</protein>
<dbReference type="CDD" id="cd07043">
    <property type="entry name" value="STAS_anti-anti-sigma_factors"/>
    <property type="match status" value="1"/>
</dbReference>
<comment type="similarity">
    <text evidence="1 2">Belongs to the anti-sigma-factor antagonist family.</text>
</comment>
<evidence type="ECO:0000313" key="5">
    <source>
        <dbReference type="Proteomes" id="UP000187486"/>
    </source>
</evidence>
<proteinExistence type="inferred from homology"/>
<evidence type="ECO:0000313" key="4">
    <source>
        <dbReference type="EMBL" id="OLZ50780.1"/>
    </source>
</evidence>
<gene>
    <name evidence="4" type="ORF">BS329_19190</name>
</gene>
<dbReference type="InterPro" id="IPR003658">
    <property type="entry name" value="Anti-sigma_ant"/>
</dbReference>
<dbReference type="Proteomes" id="UP000187486">
    <property type="component" value="Unassembled WGS sequence"/>
</dbReference>
<reference evidence="4 5" key="1">
    <citation type="submission" date="2016-01" db="EMBL/GenBank/DDBJ databases">
        <title>Amycolatopsis coloradensis genome sequencing and assembly.</title>
        <authorList>
            <person name="Mayilraj S."/>
        </authorList>
    </citation>
    <scope>NUCLEOTIDE SEQUENCE [LARGE SCALE GENOMIC DNA]</scope>
    <source>
        <strain evidence="4 5">DSM 44225</strain>
    </source>
</reference>
<evidence type="ECO:0000256" key="2">
    <source>
        <dbReference type="RuleBase" id="RU003749"/>
    </source>
</evidence>
<comment type="caution">
    <text evidence="4">The sequence shown here is derived from an EMBL/GenBank/DDBJ whole genome shotgun (WGS) entry which is preliminary data.</text>
</comment>